<dbReference type="PANTHER" id="PTHR43418">
    <property type="entry name" value="MULTIFUNCTIONAL TRYPTOPHAN BIOSYNTHESIS PROTEIN-RELATED"/>
    <property type="match status" value="1"/>
</dbReference>
<feature type="binding site" evidence="8">
    <location>
        <position position="237"/>
    </location>
    <ligand>
        <name>L-glutamine</name>
        <dbReference type="ChEBI" id="CHEBI:58359"/>
    </ligand>
</feature>
<evidence type="ECO:0000256" key="3">
    <source>
        <dbReference type="ARBA" id="ARBA00022598"/>
    </source>
</evidence>
<organism evidence="10 11">
    <name type="scientific">Candidatus Daviesbacteria bacterium RIFCSPHIGHO2_02_FULL_39_12</name>
    <dbReference type="NCBI Taxonomy" id="1797770"/>
    <lineage>
        <taxon>Bacteria</taxon>
        <taxon>Candidatus Daviesiibacteriota</taxon>
    </lineage>
</organism>
<keyword evidence="8" id="KW-0028">Amino-acid biosynthesis</keyword>
<evidence type="ECO:0000256" key="2">
    <source>
        <dbReference type="ARBA" id="ARBA00007800"/>
    </source>
</evidence>
<dbReference type="Gene3D" id="3.40.50.880">
    <property type="match status" value="1"/>
</dbReference>
<dbReference type="UniPathway" id="UPA00070">
    <property type="reaction ID" value="UER00115"/>
</dbReference>
<dbReference type="NCBIfam" id="NF009475">
    <property type="entry name" value="PRK12838.1"/>
    <property type="match status" value="1"/>
</dbReference>
<evidence type="ECO:0000256" key="8">
    <source>
        <dbReference type="HAMAP-Rule" id="MF_01209"/>
    </source>
</evidence>
<dbReference type="InterPro" id="IPR029062">
    <property type="entry name" value="Class_I_gatase-like"/>
</dbReference>
<comment type="similarity">
    <text evidence="2 8">Belongs to the CarA family.</text>
</comment>
<dbReference type="AlphaFoldDB" id="A0A1F5JBU6"/>
<evidence type="ECO:0000256" key="7">
    <source>
        <dbReference type="ARBA" id="ARBA00048816"/>
    </source>
</evidence>
<dbReference type="CDD" id="cd01744">
    <property type="entry name" value="GATase1_CPSase"/>
    <property type="match status" value="1"/>
</dbReference>
<dbReference type="InterPro" id="IPR017926">
    <property type="entry name" value="GATASE"/>
</dbReference>
<evidence type="ECO:0000259" key="9">
    <source>
        <dbReference type="SMART" id="SM01097"/>
    </source>
</evidence>
<reference evidence="10 11" key="1">
    <citation type="journal article" date="2016" name="Nat. Commun.">
        <title>Thousands of microbial genomes shed light on interconnected biogeochemical processes in an aquifer system.</title>
        <authorList>
            <person name="Anantharaman K."/>
            <person name="Brown C.T."/>
            <person name="Hug L.A."/>
            <person name="Sharon I."/>
            <person name="Castelle C.J."/>
            <person name="Probst A.J."/>
            <person name="Thomas B.C."/>
            <person name="Singh A."/>
            <person name="Wilkins M.J."/>
            <person name="Karaoz U."/>
            <person name="Brodie E.L."/>
            <person name="Williams K.H."/>
            <person name="Hubbard S.S."/>
            <person name="Banfield J.F."/>
        </authorList>
    </citation>
    <scope>NUCLEOTIDE SEQUENCE [LARGE SCALE GENOMIC DNA]</scope>
</reference>
<keyword evidence="8" id="KW-0055">Arginine biosynthesis</keyword>
<comment type="catalytic activity">
    <reaction evidence="8">
        <text>L-glutamine + H2O = L-glutamate + NH4(+)</text>
        <dbReference type="Rhea" id="RHEA:15889"/>
        <dbReference type="ChEBI" id="CHEBI:15377"/>
        <dbReference type="ChEBI" id="CHEBI:28938"/>
        <dbReference type="ChEBI" id="CHEBI:29985"/>
        <dbReference type="ChEBI" id="CHEBI:58359"/>
    </reaction>
</comment>
<dbReference type="GO" id="GO:0044205">
    <property type="term" value="P:'de novo' UMP biosynthetic process"/>
    <property type="evidence" value="ECO:0007669"/>
    <property type="project" value="UniProtKB-UniRule"/>
</dbReference>
<dbReference type="PRINTS" id="PR00096">
    <property type="entry name" value="GATASE"/>
</dbReference>
<keyword evidence="6 8" id="KW-0315">Glutamine amidotransferase</keyword>
<dbReference type="EMBL" id="MFCX01000016">
    <property type="protein sequence ID" value="OGE26115.1"/>
    <property type="molecule type" value="Genomic_DNA"/>
</dbReference>
<name>A0A1F5JBU6_9BACT</name>
<dbReference type="Gene3D" id="3.50.30.20">
    <property type="entry name" value="Carbamoyl-phosphate synthase small subunit, N-terminal domain"/>
    <property type="match status" value="1"/>
</dbReference>
<dbReference type="GO" id="GO:0004088">
    <property type="term" value="F:carbamoyl-phosphate synthase (glutamine-hydrolyzing) activity"/>
    <property type="evidence" value="ECO:0007669"/>
    <property type="project" value="UniProtKB-UniRule"/>
</dbReference>
<dbReference type="InterPro" id="IPR036480">
    <property type="entry name" value="CarbP_synth_ssu_N_sf"/>
</dbReference>
<feature type="active site" evidence="8">
    <location>
        <position position="347"/>
    </location>
</feature>
<feature type="binding site" evidence="8">
    <location>
        <position position="267"/>
    </location>
    <ligand>
        <name>L-glutamine</name>
        <dbReference type="ChEBI" id="CHEBI:58359"/>
    </ligand>
</feature>
<feature type="binding site" evidence="8">
    <location>
        <position position="235"/>
    </location>
    <ligand>
        <name>L-glutamine</name>
        <dbReference type="ChEBI" id="CHEBI:58359"/>
    </ligand>
</feature>
<dbReference type="GO" id="GO:0005524">
    <property type="term" value="F:ATP binding"/>
    <property type="evidence" value="ECO:0007669"/>
    <property type="project" value="UniProtKB-UniRule"/>
</dbReference>
<keyword evidence="3 8" id="KW-0436">Ligase</keyword>
<dbReference type="GO" id="GO:0006526">
    <property type="term" value="P:L-arginine biosynthetic process"/>
    <property type="evidence" value="ECO:0007669"/>
    <property type="project" value="UniProtKB-UniRule"/>
</dbReference>
<comment type="function">
    <text evidence="8">Small subunit of the glutamine-dependent carbamoyl phosphate synthetase (CPSase). CPSase catalyzes the formation of carbamoyl phosphate from the ammonia moiety of glutamine, carbonate, and phosphate donated by ATP, constituting the first step of 2 biosynthetic pathways, one leading to arginine and/or urea and the other to pyrimidine nucleotides. The small subunit (glutamine amidotransferase) binds and cleaves glutamine to supply the large subunit with the substrate ammonia.</text>
</comment>
<accession>A0A1F5JBU6</accession>
<dbReference type="GO" id="GO:0004359">
    <property type="term" value="F:glutaminase activity"/>
    <property type="evidence" value="ECO:0007669"/>
    <property type="project" value="RHEA"/>
</dbReference>
<evidence type="ECO:0000256" key="4">
    <source>
        <dbReference type="ARBA" id="ARBA00022741"/>
    </source>
</evidence>
<keyword evidence="5 8" id="KW-0067">ATP-binding</keyword>
<dbReference type="NCBIfam" id="TIGR01368">
    <property type="entry name" value="CPSaseIIsmall"/>
    <property type="match status" value="1"/>
</dbReference>
<proteinExistence type="inferred from homology"/>
<sequence length="369" mass="40805">MIGKLILSDGTVFLGQNFGANLTASGEVVFNTGMVGYPESLTDPSYFGQILVLTYPLAGNYGIPKKEFWESKKIQVTALIVQNYIEHPSHFESENTLTEWLKEQGIPALHGIDTRALTTKLRQHGVMLGKIECKVPARGEARQRRQSATLPAGRQECKVNKTYDPNKENILPLVSTNKVEIYGSGRKNIILIDCGTKENIVKSLVKRGVKVTRVPWNFDPLAQGLDFDAVLVSNGPGDPKQAKETIQTVKQIFTKNIPTFGICLGCQIMALAAGGNTFKLKFGHRGQNQPVMNIDTGKALITSQNHGFAVDTKSLGAEWQEWFFNLNDKTNEGIKHKTKPFMAVQFHPEASPGPVDAGYLFDEFIKLLK</sequence>
<feature type="domain" description="Carbamoyl-phosphate synthase small subunit N-terminal" evidence="9">
    <location>
        <begin position="1"/>
        <end position="132"/>
    </location>
</feature>
<protein>
    <recommendedName>
        <fullName evidence="8">Carbamoyl phosphate synthase small chain</fullName>
        <ecNumber evidence="8">6.3.5.5</ecNumber>
    </recommendedName>
    <alternativeName>
        <fullName evidence="8">Carbamoyl phosphate synthetase glutamine chain</fullName>
    </alternativeName>
</protein>
<dbReference type="PRINTS" id="PR00097">
    <property type="entry name" value="ANTSNTHASEII"/>
</dbReference>
<dbReference type="Pfam" id="PF00988">
    <property type="entry name" value="CPSase_sm_chain"/>
    <property type="match status" value="1"/>
</dbReference>
<feature type="binding site" evidence="8">
    <location>
        <position position="308"/>
    </location>
    <ligand>
        <name>L-glutamine</name>
        <dbReference type="ChEBI" id="CHEBI:58359"/>
    </ligand>
</feature>
<evidence type="ECO:0000313" key="10">
    <source>
        <dbReference type="EMBL" id="OGE26115.1"/>
    </source>
</evidence>
<feature type="region of interest" description="CPSase" evidence="8">
    <location>
        <begin position="1"/>
        <end position="187"/>
    </location>
</feature>
<comment type="catalytic activity">
    <reaction evidence="7 8">
        <text>hydrogencarbonate + L-glutamine + 2 ATP + H2O = carbamoyl phosphate + L-glutamate + 2 ADP + phosphate + 2 H(+)</text>
        <dbReference type="Rhea" id="RHEA:18633"/>
        <dbReference type="ChEBI" id="CHEBI:15377"/>
        <dbReference type="ChEBI" id="CHEBI:15378"/>
        <dbReference type="ChEBI" id="CHEBI:17544"/>
        <dbReference type="ChEBI" id="CHEBI:29985"/>
        <dbReference type="ChEBI" id="CHEBI:30616"/>
        <dbReference type="ChEBI" id="CHEBI:43474"/>
        <dbReference type="ChEBI" id="CHEBI:58228"/>
        <dbReference type="ChEBI" id="CHEBI:58359"/>
        <dbReference type="ChEBI" id="CHEBI:456216"/>
        <dbReference type="EC" id="6.3.5.5"/>
    </reaction>
</comment>
<comment type="pathway">
    <text evidence="8">Pyrimidine metabolism; UMP biosynthesis via de novo pathway; (S)-dihydroorotate from bicarbonate: step 1/3.</text>
</comment>
<comment type="pathway">
    <text evidence="1 8">Amino-acid biosynthesis; L-arginine biosynthesis; carbamoyl phosphate from bicarbonate: step 1/1.</text>
</comment>
<dbReference type="UniPathway" id="UPA00068">
    <property type="reaction ID" value="UER00171"/>
</dbReference>
<gene>
    <name evidence="8" type="primary">carA</name>
    <name evidence="10" type="ORF">A3C26_00155</name>
</gene>
<dbReference type="GO" id="GO:0006207">
    <property type="term" value="P:'de novo' pyrimidine nucleobase biosynthetic process"/>
    <property type="evidence" value="ECO:0007669"/>
    <property type="project" value="InterPro"/>
</dbReference>
<feature type="binding site" evidence="8">
    <location>
        <position position="305"/>
    </location>
    <ligand>
        <name>L-glutamine</name>
        <dbReference type="ChEBI" id="CHEBI:58359"/>
    </ligand>
</feature>
<comment type="caution">
    <text evidence="10">The sequence shown here is derived from an EMBL/GenBank/DDBJ whole genome shotgun (WGS) entry which is preliminary data.</text>
</comment>
<dbReference type="InterPro" id="IPR002474">
    <property type="entry name" value="CarbamoylP_synth_ssu_N"/>
</dbReference>
<feature type="active site" evidence="8">
    <location>
        <position position="349"/>
    </location>
</feature>
<keyword evidence="4 8" id="KW-0547">Nucleotide-binding</keyword>
<evidence type="ECO:0000256" key="1">
    <source>
        <dbReference type="ARBA" id="ARBA00005077"/>
    </source>
</evidence>
<dbReference type="SMART" id="SM01097">
    <property type="entry name" value="CPSase_sm_chain"/>
    <property type="match status" value="1"/>
</dbReference>
<dbReference type="PANTHER" id="PTHR43418:SF7">
    <property type="entry name" value="CARBAMOYL-PHOSPHATE SYNTHASE SMALL CHAIN"/>
    <property type="match status" value="1"/>
</dbReference>
<dbReference type="InterPro" id="IPR006274">
    <property type="entry name" value="CarbamoylP_synth_ssu"/>
</dbReference>
<evidence type="ECO:0000313" key="11">
    <source>
        <dbReference type="Proteomes" id="UP000177042"/>
    </source>
</evidence>
<dbReference type="SUPFAM" id="SSF52021">
    <property type="entry name" value="Carbamoyl phosphate synthetase, small subunit N-terminal domain"/>
    <property type="match status" value="1"/>
</dbReference>
<evidence type="ECO:0000256" key="6">
    <source>
        <dbReference type="ARBA" id="ARBA00022962"/>
    </source>
</evidence>
<dbReference type="Pfam" id="PF00117">
    <property type="entry name" value="GATase"/>
    <property type="match status" value="1"/>
</dbReference>
<dbReference type="InterPro" id="IPR050472">
    <property type="entry name" value="Anth_synth/Amidotransfase"/>
</dbReference>
<feature type="active site" description="Nucleophile" evidence="8">
    <location>
        <position position="263"/>
    </location>
</feature>
<feature type="binding site" evidence="8">
    <location>
        <position position="45"/>
    </location>
    <ligand>
        <name>L-glutamine</name>
        <dbReference type="ChEBI" id="CHEBI:58359"/>
    </ligand>
</feature>
<evidence type="ECO:0000256" key="5">
    <source>
        <dbReference type="ARBA" id="ARBA00022840"/>
    </source>
</evidence>
<dbReference type="PRINTS" id="PR00099">
    <property type="entry name" value="CPSGATASE"/>
</dbReference>
<dbReference type="GO" id="GO:0006541">
    <property type="term" value="P:glutamine metabolic process"/>
    <property type="evidence" value="ECO:0007669"/>
    <property type="project" value="InterPro"/>
</dbReference>
<dbReference type="Proteomes" id="UP000177042">
    <property type="component" value="Unassembled WGS sequence"/>
</dbReference>
<dbReference type="InterPro" id="IPR035686">
    <property type="entry name" value="CPSase_GATase1"/>
</dbReference>
<dbReference type="PROSITE" id="PS51273">
    <property type="entry name" value="GATASE_TYPE_1"/>
    <property type="match status" value="1"/>
</dbReference>
<keyword evidence="8" id="KW-0665">Pyrimidine biosynthesis</keyword>
<comment type="subunit">
    <text evidence="8">Composed of two chains; the small (or glutamine) chain promotes the hydrolysis of glutamine to ammonia, which is used by the large (or ammonia) chain to synthesize carbamoyl phosphate. Tetramer of heterodimers (alpha,beta)4.</text>
</comment>
<dbReference type="EC" id="6.3.5.5" evidence="8"/>
<dbReference type="HAMAP" id="MF_01209">
    <property type="entry name" value="CPSase_S_chain"/>
    <property type="match status" value="1"/>
</dbReference>
<feature type="binding site" evidence="8">
    <location>
        <position position="264"/>
    </location>
    <ligand>
        <name>L-glutamine</name>
        <dbReference type="ChEBI" id="CHEBI:58359"/>
    </ligand>
</feature>
<dbReference type="SUPFAM" id="SSF52317">
    <property type="entry name" value="Class I glutamine amidotransferase-like"/>
    <property type="match status" value="1"/>
</dbReference>
<feature type="binding site" evidence="8">
    <location>
        <position position="307"/>
    </location>
    <ligand>
        <name>L-glutamine</name>
        <dbReference type="ChEBI" id="CHEBI:58359"/>
    </ligand>
</feature>